<dbReference type="GO" id="GO:0003677">
    <property type="term" value="F:DNA binding"/>
    <property type="evidence" value="ECO:0007669"/>
    <property type="project" value="InterPro"/>
</dbReference>
<dbReference type="EMBL" id="CP113797">
    <property type="protein sequence ID" value="WAL61776.1"/>
    <property type="molecule type" value="Genomic_DNA"/>
</dbReference>
<accession>A0A9E8ZFB7</accession>
<sequence length="107" mass="11959">MRYDSSETLFLSNRAKLCCLDSPVQSLPYLHESGVQKTLKQAVRVAGIAKRVGCHTFRHSFATHLLEDGYDIRTVQELLGHKDVKTTMIYTHVLNRGGRGVCSPLDA</sequence>
<evidence type="ECO:0000313" key="4">
    <source>
        <dbReference type="Proteomes" id="UP001163152"/>
    </source>
</evidence>
<keyword evidence="4" id="KW-1185">Reference proteome</keyword>
<dbReference type="PROSITE" id="PS51898">
    <property type="entry name" value="TYR_RECOMBINASE"/>
    <property type="match status" value="1"/>
</dbReference>
<dbReference type="SUPFAM" id="SSF56349">
    <property type="entry name" value="DNA breaking-rejoining enzymes"/>
    <property type="match status" value="1"/>
</dbReference>
<protein>
    <submittedName>
        <fullName evidence="3">Tyrosine-type recombinase/integrase</fullName>
    </submittedName>
</protein>
<organism evidence="3 4">
    <name type="scientific">Thermocoleostomius sinensis A174</name>
    <dbReference type="NCBI Taxonomy" id="2016057"/>
    <lineage>
        <taxon>Bacteria</taxon>
        <taxon>Bacillati</taxon>
        <taxon>Cyanobacteriota</taxon>
        <taxon>Cyanophyceae</taxon>
        <taxon>Oculatellales</taxon>
        <taxon>Oculatellaceae</taxon>
        <taxon>Thermocoleostomius</taxon>
    </lineage>
</organism>
<dbReference type="RefSeq" id="WP_268611817.1">
    <property type="nucleotide sequence ID" value="NZ_CP113797.1"/>
</dbReference>
<proteinExistence type="predicted"/>
<evidence type="ECO:0000256" key="1">
    <source>
        <dbReference type="ARBA" id="ARBA00023172"/>
    </source>
</evidence>
<dbReference type="InterPro" id="IPR011010">
    <property type="entry name" value="DNA_brk_join_enz"/>
</dbReference>
<gene>
    <name evidence="3" type="ORF">OXH18_07280</name>
</gene>
<dbReference type="PANTHER" id="PTHR30349">
    <property type="entry name" value="PHAGE INTEGRASE-RELATED"/>
    <property type="match status" value="1"/>
</dbReference>
<dbReference type="InterPro" id="IPR050090">
    <property type="entry name" value="Tyrosine_recombinase_XerCD"/>
</dbReference>
<dbReference type="Gene3D" id="1.10.443.10">
    <property type="entry name" value="Intergrase catalytic core"/>
    <property type="match status" value="1"/>
</dbReference>
<keyword evidence="1" id="KW-0233">DNA recombination</keyword>
<dbReference type="AlphaFoldDB" id="A0A9E8ZFB7"/>
<reference evidence="3" key="1">
    <citation type="submission" date="2022-12" db="EMBL/GenBank/DDBJ databases">
        <title>Polyphasic identification of a Novel Hot-Spring Cyanobacterium Ocullathermofonsia sinensis gen nov. sp. nov. and Genomic Insights on its Adaptations to the Thermal Habitat.</title>
        <authorList>
            <person name="Daroch M."/>
            <person name="Tang J."/>
            <person name="Jiang Y."/>
        </authorList>
    </citation>
    <scope>NUCLEOTIDE SEQUENCE</scope>
    <source>
        <strain evidence="3">PKUAC-SCTA174</strain>
    </source>
</reference>
<dbReference type="Pfam" id="PF00589">
    <property type="entry name" value="Phage_integrase"/>
    <property type="match status" value="1"/>
</dbReference>
<dbReference type="PANTHER" id="PTHR30349:SF64">
    <property type="entry name" value="PROPHAGE INTEGRASE INTD-RELATED"/>
    <property type="match status" value="1"/>
</dbReference>
<dbReference type="GO" id="GO:0006310">
    <property type="term" value="P:DNA recombination"/>
    <property type="evidence" value="ECO:0007669"/>
    <property type="project" value="UniProtKB-KW"/>
</dbReference>
<evidence type="ECO:0000259" key="2">
    <source>
        <dbReference type="PROSITE" id="PS51898"/>
    </source>
</evidence>
<dbReference type="Proteomes" id="UP001163152">
    <property type="component" value="Chromosome"/>
</dbReference>
<evidence type="ECO:0000313" key="3">
    <source>
        <dbReference type="EMBL" id="WAL61776.1"/>
    </source>
</evidence>
<feature type="domain" description="Tyr recombinase" evidence="2">
    <location>
        <begin position="1"/>
        <end position="103"/>
    </location>
</feature>
<dbReference type="InterPro" id="IPR002104">
    <property type="entry name" value="Integrase_catalytic"/>
</dbReference>
<dbReference type="InterPro" id="IPR013762">
    <property type="entry name" value="Integrase-like_cat_sf"/>
</dbReference>
<name>A0A9E8ZFB7_9CYAN</name>
<dbReference type="KEGG" id="tsin:OXH18_07280"/>
<dbReference type="GO" id="GO:0015074">
    <property type="term" value="P:DNA integration"/>
    <property type="evidence" value="ECO:0007669"/>
    <property type="project" value="InterPro"/>
</dbReference>